<evidence type="ECO:0000313" key="4">
    <source>
        <dbReference type="Proteomes" id="UP001527882"/>
    </source>
</evidence>
<dbReference type="EC" id="2.3.2.13" evidence="3"/>
<evidence type="ECO:0000256" key="2">
    <source>
        <dbReference type="ARBA" id="ARBA00022969"/>
    </source>
</evidence>
<reference evidence="3 4" key="1">
    <citation type="submission" date="2022-12" db="EMBL/GenBank/DDBJ databases">
        <title>Draft genome sequence of Paenibacillus sp. dW9.</title>
        <authorList>
            <person name="Choi E.-W."/>
            <person name="Kim D.-U."/>
        </authorList>
    </citation>
    <scope>NUCLEOTIDE SEQUENCE [LARGE SCALE GENOMIC DNA]</scope>
    <source>
        <strain evidence="4">dW9</strain>
    </source>
</reference>
<keyword evidence="2" id="KW-0749">Sporulation</keyword>
<keyword evidence="4" id="KW-1185">Reference proteome</keyword>
<keyword evidence="1 3" id="KW-0808">Transferase</keyword>
<proteinExistence type="inferred from homology"/>
<dbReference type="RefSeq" id="WP_269882576.1">
    <property type="nucleotide sequence ID" value="NZ_JAQAGZ010000010.1"/>
</dbReference>
<dbReference type="GO" id="GO:0003810">
    <property type="term" value="F:protein-glutamine gamma-glutamyltransferase activity"/>
    <property type="evidence" value="ECO:0007669"/>
    <property type="project" value="UniProtKB-EC"/>
</dbReference>
<accession>A0ABT4QAZ4</accession>
<name>A0ABT4QAZ4_9BACL</name>
<evidence type="ECO:0000313" key="3">
    <source>
        <dbReference type="EMBL" id="MCZ8514058.1"/>
    </source>
</evidence>
<dbReference type="NCBIfam" id="NF002869">
    <property type="entry name" value="PRK03187.1"/>
    <property type="match status" value="1"/>
</dbReference>
<dbReference type="InterPro" id="IPR020916">
    <property type="entry name" value="Gln_gamma-glutamylTfrase_bac"/>
</dbReference>
<gene>
    <name evidence="3" type="ORF">O9H85_16830</name>
</gene>
<dbReference type="EMBL" id="JAQAGZ010000010">
    <property type="protein sequence ID" value="MCZ8514058.1"/>
    <property type="molecule type" value="Genomic_DNA"/>
</dbReference>
<dbReference type="Proteomes" id="UP001527882">
    <property type="component" value="Unassembled WGS sequence"/>
</dbReference>
<evidence type="ECO:0000256" key="1">
    <source>
        <dbReference type="ARBA" id="ARBA00022679"/>
    </source>
</evidence>
<protein>
    <submittedName>
        <fullName evidence="3">Protein-glutamine gamma-glutamyltransferase</fullName>
        <ecNumber evidence="3">2.3.2.13</ecNumber>
    </submittedName>
</protein>
<comment type="caution">
    <text evidence="3">The sequence shown here is derived from an EMBL/GenBank/DDBJ whole genome shotgun (WGS) entry which is preliminary data.</text>
</comment>
<dbReference type="HAMAP" id="MF_00727">
    <property type="entry name" value="Tgl"/>
    <property type="match status" value="1"/>
</dbReference>
<keyword evidence="3" id="KW-0012">Acyltransferase</keyword>
<dbReference type="Pfam" id="PF20085">
    <property type="entry name" value="TGL"/>
    <property type="match status" value="1"/>
</dbReference>
<organism evidence="3 4">
    <name type="scientific">Paenibacillus gyeongsangnamensis</name>
    <dbReference type="NCBI Taxonomy" id="3388067"/>
    <lineage>
        <taxon>Bacteria</taxon>
        <taxon>Bacillati</taxon>
        <taxon>Bacillota</taxon>
        <taxon>Bacilli</taxon>
        <taxon>Bacillales</taxon>
        <taxon>Paenibacillaceae</taxon>
        <taxon>Paenibacillus</taxon>
    </lineage>
</organism>
<sequence length="273" mass="30741">MIILPEGSESVDPSAWSAVEREVYEQKMHSVKPYQYESADALRFELKLRAAIVEAAIDLSRTPVMFASFKSSRCNPRYWKRTDEGGFMLLPGVESSAAIYDIYRNGRLYAFECATAIIIVLYKGVLETIGSASFSRVFGNLYLHSWNHDNDLQLITEYGKQEAFPGDAQYFKNPDIDPRYPQWQGENVIKLPQGNYYGHGIGIRKADAIIAKLNTFRKAGSKVSARLLDEATYPNFFYIQQAAVSGPGLPLLPFPPPSRSVVGRIGKRTYIYV</sequence>